<dbReference type="GO" id="GO:0046983">
    <property type="term" value="F:protein dimerization activity"/>
    <property type="evidence" value="ECO:0007669"/>
    <property type="project" value="InterPro"/>
</dbReference>
<dbReference type="PANTHER" id="PTHR33124:SF81">
    <property type="entry name" value="TRANSCRIPTION FACTOR BHLH149-LIKE"/>
    <property type="match status" value="1"/>
</dbReference>
<dbReference type="InterPro" id="IPR044660">
    <property type="entry name" value="IBH1-like"/>
</dbReference>
<evidence type="ECO:0000256" key="4">
    <source>
        <dbReference type="ARBA" id="ARBA00023242"/>
    </source>
</evidence>
<dbReference type="EMBL" id="CACSLK010023397">
    <property type="protein sequence ID" value="CAA0822340.1"/>
    <property type="molecule type" value="Genomic_DNA"/>
</dbReference>
<dbReference type="GO" id="GO:0005634">
    <property type="term" value="C:nucleus"/>
    <property type="evidence" value="ECO:0007669"/>
    <property type="project" value="UniProtKB-SubCell"/>
</dbReference>
<protein>
    <submittedName>
        <fullName evidence="7">Transcription factor bHLH147</fullName>
    </submittedName>
</protein>
<dbReference type="OrthoDB" id="1647165at2759"/>
<dbReference type="PANTHER" id="PTHR33124">
    <property type="entry name" value="TRANSCRIPTION FACTOR IBH1-LIKE 1"/>
    <property type="match status" value="1"/>
</dbReference>
<evidence type="ECO:0000313" key="8">
    <source>
        <dbReference type="Proteomes" id="UP001153555"/>
    </source>
</evidence>
<dbReference type="InterPro" id="IPR044549">
    <property type="entry name" value="bHLH_AtIBH1-like"/>
</dbReference>
<proteinExistence type="predicted"/>
<gene>
    <name evidence="7" type="ORF">SHERM_19820</name>
</gene>
<feature type="domain" description="BHLH" evidence="6">
    <location>
        <begin position="121"/>
        <end position="170"/>
    </location>
</feature>
<evidence type="ECO:0000256" key="3">
    <source>
        <dbReference type="ARBA" id="ARBA00023163"/>
    </source>
</evidence>
<evidence type="ECO:0000259" key="6">
    <source>
        <dbReference type="PROSITE" id="PS50888"/>
    </source>
</evidence>
<keyword evidence="4" id="KW-0539">Nucleus</keyword>
<dbReference type="InterPro" id="IPR036638">
    <property type="entry name" value="HLH_DNA-bd_sf"/>
</dbReference>
<dbReference type="InterPro" id="IPR059002">
    <property type="entry name" value="IBH1_N"/>
</dbReference>
<dbReference type="AlphaFoldDB" id="A0A9N7N5L8"/>
<evidence type="ECO:0000313" key="7">
    <source>
        <dbReference type="EMBL" id="CAA0822340.1"/>
    </source>
</evidence>
<dbReference type="Pfam" id="PF26576">
    <property type="entry name" value="IBH1_N"/>
    <property type="match status" value="1"/>
</dbReference>
<reference evidence="7" key="1">
    <citation type="submission" date="2019-12" db="EMBL/GenBank/DDBJ databases">
        <authorList>
            <person name="Scholes J."/>
        </authorList>
    </citation>
    <scope>NUCLEOTIDE SEQUENCE</scope>
</reference>
<evidence type="ECO:0000256" key="1">
    <source>
        <dbReference type="ARBA" id="ARBA00004123"/>
    </source>
</evidence>
<dbReference type="Proteomes" id="UP001153555">
    <property type="component" value="Unassembled WGS sequence"/>
</dbReference>
<comment type="caution">
    <text evidence="7">The sequence shown here is derived from an EMBL/GenBank/DDBJ whole genome shotgun (WGS) entry which is preliminary data.</text>
</comment>
<organism evidence="7 8">
    <name type="scientific">Striga hermonthica</name>
    <name type="common">Purple witchweed</name>
    <name type="synonym">Buchnera hermonthica</name>
    <dbReference type="NCBI Taxonomy" id="68872"/>
    <lineage>
        <taxon>Eukaryota</taxon>
        <taxon>Viridiplantae</taxon>
        <taxon>Streptophyta</taxon>
        <taxon>Embryophyta</taxon>
        <taxon>Tracheophyta</taxon>
        <taxon>Spermatophyta</taxon>
        <taxon>Magnoliopsida</taxon>
        <taxon>eudicotyledons</taxon>
        <taxon>Gunneridae</taxon>
        <taxon>Pentapetalae</taxon>
        <taxon>asterids</taxon>
        <taxon>lamiids</taxon>
        <taxon>Lamiales</taxon>
        <taxon>Orobanchaceae</taxon>
        <taxon>Buchnereae</taxon>
        <taxon>Striga</taxon>
    </lineage>
</organism>
<keyword evidence="3" id="KW-0804">Transcription</keyword>
<evidence type="ECO:0000256" key="2">
    <source>
        <dbReference type="ARBA" id="ARBA00023015"/>
    </source>
</evidence>
<dbReference type="GO" id="GO:0000976">
    <property type="term" value="F:transcription cis-regulatory region binding"/>
    <property type="evidence" value="ECO:0007669"/>
    <property type="project" value="UniProtKB-ARBA"/>
</dbReference>
<accession>A0A9N7N5L8</accession>
<keyword evidence="2" id="KW-0805">Transcription regulation</keyword>
<comment type="subcellular location">
    <subcellularLocation>
        <location evidence="1">Nucleus</location>
    </subcellularLocation>
</comment>
<dbReference type="GO" id="GO:0006355">
    <property type="term" value="P:regulation of DNA-templated transcription"/>
    <property type="evidence" value="ECO:0007669"/>
    <property type="project" value="InterPro"/>
</dbReference>
<evidence type="ECO:0000256" key="5">
    <source>
        <dbReference type="SAM" id="MobiDB-lite"/>
    </source>
</evidence>
<feature type="region of interest" description="Disordered" evidence="5">
    <location>
        <begin position="1"/>
        <end position="37"/>
    </location>
</feature>
<sequence length="203" mass="22190">MSNNPLQTAEPYSASDPDPPRKRRKTEHKLPDVDTGRPRWLNDAVQRIYSSKLVDALRRLRRPESSAEAGHAVREAADRVLAVSAGGRTRWSRAILAGRLRLRLARINRKHKKAERPVAAAVRRAKAPAAQRRLPAVQRRVKVLSRLVPGCRKASLPSLLEETGDYIAALEMQVKAMTYITGLFNGGGGGGGDGVSSVGYSDP</sequence>
<dbReference type="PROSITE" id="PS50888">
    <property type="entry name" value="BHLH"/>
    <property type="match status" value="1"/>
</dbReference>
<feature type="compositionally biased region" description="Basic and acidic residues" evidence="5">
    <location>
        <begin position="28"/>
        <end position="37"/>
    </location>
</feature>
<dbReference type="InterPro" id="IPR011598">
    <property type="entry name" value="bHLH_dom"/>
</dbReference>
<name>A0A9N7N5L8_STRHE</name>
<dbReference type="SUPFAM" id="SSF47459">
    <property type="entry name" value="HLH, helix-loop-helix DNA-binding domain"/>
    <property type="match status" value="1"/>
</dbReference>
<dbReference type="CDD" id="cd11444">
    <property type="entry name" value="bHLH_AtIBH1_like"/>
    <property type="match status" value="1"/>
</dbReference>
<keyword evidence="8" id="KW-1185">Reference proteome</keyword>